<dbReference type="InterPro" id="IPR028994">
    <property type="entry name" value="Integrin_alpha_N"/>
</dbReference>
<dbReference type="Proteomes" id="UP000315983">
    <property type="component" value="Unassembled WGS sequence"/>
</dbReference>
<sequence>MPSGVAPWYVVRKGDPLPPQRFGRLRRIIPSVFVLMLVGVLFAVARIPAVSATDRKLVAERFQFTELPIALPEGLPQRTIREVNPAYEEIRSWISSVGAAVAVNDVAGTGRAADLCLVDTRSDSVIVTPVPGTGDRYAPFVLDPAPLPSGPGVAPMGCVPGDFNGDGRMDLLTYYWGRTPVVFLHRAGVETFGRQSFHPAELVPQAPAADGTYHGPLWNTNAVAVADFDGDGHPDIGVFNYFPDSPVLDPTAAKNVTMNHSMSRATNAGGAHVLRWTGATAGDRPTISYQEQRGAIPSEAASGWTLGSASADLDGDVLPELYLANDFGHDHLFHNVSEPGRIAFTEVTGRRGAFTPKSMVLGDDSFKGMSAEFGDLVGNGRFDLFISNITTEWGLEESNFAWVNNAATPAEAKAKLERGTAPYDNKASSLGIAWTGWGWDAKMADFDNSGRQSVVQTDGFVKGDINRWAWLQELAASNDLLLANPDMWPKAGPGDDIAGDQTLAFWARQDDGTFLDVSEDLGLAVPIPTRGVAVSDADGNGAQDFAVARQWGAPAYYRNAKSGSDDFLGLRLFRPATGTGSEVASSKVVGTPAYGAQVRLTTADGKTQIAQLDGGSGHSGKRSFEVFFGLGPSAGKSVTAELTWRDLDGAVHRQALSLAPGWHDLMLTTEAAEVSRR</sequence>
<reference evidence="3 4" key="1">
    <citation type="submission" date="2019-06" db="EMBL/GenBank/DDBJ databases">
        <title>Sequencing the genomes of 1000 actinobacteria strains.</title>
        <authorList>
            <person name="Klenk H.-P."/>
        </authorList>
    </citation>
    <scope>NUCLEOTIDE SEQUENCE [LARGE SCALE GENOMIC DNA]</scope>
    <source>
        <strain evidence="3 4">DSM 44819</strain>
    </source>
</reference>
<dbReference type="PANTHER" id="PTHR16026:SF0">
    <property type="entry name" value="CARTILAGE ACIDIC PROTEIN 1"/>
    <property type="match status" value="1"/>
</dbReference>
<evidence type="ECO:0000256" key="1">
    <source>
        <dbReference type="SAM" id="Phobius"/>
    </source>
</evidence>
<keyword evidence="1" id="KW-0812">Transmembrane</keyword>
<evidence type="ECO:0000259" key="2">
    <source>
        <dbReference type="Pfam" id="PF07593"/>
    </source>
</evidence>
<dbReference type="EMBL" id="VFOL01000001">
    <property type="protein sequence ID" value="TQL35649.1"/>
    <property type="molecule type" value="Genomic_DNA"/>
</dbReference>
<keyword evidence="1" id="KW-0472">Membrane</keyword>
<feature type="transmembrane region" description="Helical" evidence="1">
    <location>
        <begin position="28"/>
        <end position="47"/>
    </location>
</feature>
<dbReference type="Gene3D" id="2.130.10.130">
    <property type="entry name" value="Integrin alpha, N-terminal"/>
    <property type="match status" value="1"/>
</dbReference>
<keyword evidence="1" id="KW-1133">Transmembrane helix</keyword>
<dbReference type="Pfam" id="PF07593">
    <property type="entry name" value="UnbV_ASPIC"/>
    <property type="match status" value="1"/>
</dbReference>
<comment type="caution">
    <text evidence="3">The sequence shown here is derived from an EMBL/GenBank/DDBJ whole genome shotgun (WGS) entry which is preliminary data.</text>
</comment>
<proteinExistence type="predicted"/>
<evidence type="ECO:0000313" key="4">
    <source>
        <dbReference type="Proteomes" id="UP000315983"/>
    </source>
</evidence>
<protein>
    <submittedName>
        <fullName evidence="3">VCBS repeat protein</fullName>
    </submittedName>
</protein>
<dbReference type="AlphaFoldDB" id="A0A542XIH4"/>
<name>A0A542XIH4_SALAC</name>
<dbReference type="InterPro" id="IPR027039">
    <property type="entry name" value="Crtac1"/>
</dbReference>
<feature type="domain" description="ASPIC/UnbV" evidence="2">
    <location>
        <begin position="593"/>
        <end position="646"/>
    </location>
</feature>
<dbReference type="InterPro" id="IPR011519">
    <property type="entry name" value="UnbV_ASPIC"/>
</dbReference>
<accession>A0A542XIH4</accession>
<dbReference type="SUPFAM" id="SSF69318">
    <property type="entry name" value="Integrin alpha N-terminal domain"/>
    <property type="match status" value="1"/>
</dbReference>
<evidence type="ECO:0000313" key="3">
    <source>
        <dbReference type="EMBL" id="TQL35649.1"/>
    </source>
</evidence>
<dbReference type="PANTHER" id="PTHR16026">
    <property type="entry name" value="CARTILAGE ACIDIC PROTEIN 1"/>
    <property type="match status" value="1"/>
</dbReference>
<gene>
    <name evidence="3" type="ORF">FB564_0712</name>
</gene>
<organism evidence="3 4">
    <name type="scientific">Salinispora arenicola</name>
    <dbReference type="NCBI Taxonomy" id="168697"/>
    <lineage>
        <taxon>Bacteria</taxon>
        <taxon>Bacillati</taxon>
        <taxon>Actinomycetota</taxon>
        <taxon>Actinomycetes</taxon>
        <taxon>Micromonosporales</taxon>
        <taxon>Micromonosporaceae</taxon>
        <taxon>Salinispora</taxon>
    </lineage>
</organism>